<evidence type="ECO:0000256" key="7">
    <source>
        <dbReference type="ARBA" id="ARBA00061580"/>
    </source>
</evidence>
<comment type="catalytic activity">
    <reaction evidence="6 8">
        <text>Release of a C-terminal amino acid with broad specificity, except for -Pro.</text>
        <dbReference type="EC" id="3.4.17.19"/>
    </reaction>
</comment>
<keyword evidence="13" id="KW-1185">Reference proteome</keyword>
<keyword evidence="2 8" id="KW-0645">Protease</keyword>
<dbReference type="EC" id="3.4.17.19" evidence="8"/>
<keyword evidence="5 8" id="KW-0482">Metalloprotease</keyword>
<evidence type="ECO:0000256" key="4">
    <source>
        <dbReference type="ARBA" id="ARBA00022801"/>
    </source>
</evidence>
<dbReference type="InterPro" id="IPR001333">
    <property type="entry name" value="Peptidase_M32_Taq"/>
</dbReference>
<dbReference type="Gene3D" id="1.10.1370.30">
    <property type="match status" value="1"/>
</dbReference>
<dbReference type="RefSeq" id="WP_088018508.1">
    <property type="nucleotide sequence ID" value="NZ_CP020880.1"/>
</dbReference>
<protein>
    <recommendedName>
        <fullName evidence="8">Metal-dependent carboxypeptidase</fullName>
        <ecNumber evidence="8">3.4.17.19</ecNumber>
    </recommendedName>
</protein>
<evidence type="ECO:0000313" key="13">
    <source>
        <dbReference type="Proteomes" id="UP000195573"/>
    </source>
</evidence>
<feature type="binding site" evidence="9">
    <location>
        <position position="298"/>
    </location>
    <ligand>
        <name>Zn(2+)</name>
        <dbReference type="ChEBI" id="CHEBI:29105"/>
        <note>catalytic</note>
    </ligand>
</feature>
<comment type="similarity">
    <text evidence="7 8">Belongs to the peptidase M32 family.</text>
</comment>
<comment type="cofactor">
    <cofactor evidence="9">
        <name>Zn(2+)</name>
        <dbReference type="ChEBI" id="CHEBI:29105"/>
    </cofactor>
    <text evidence="9">Binds 1 zinc ion per subunit.</text>
</comment>
<dbReference type="GeneID" id="96739234"/>
<proteinExistence type="inferred from homology"/>
<dbReference type="GO" id="GO:0008270">
    <property type="term" value="F:zinc ion binding"/>
    <property type="evidence" value="ECO:0007669"/>
    <property type="project" value="UniProtKB-ARBA"/>
</dbReference>
<feature type="active site" description="Proton donor/acceptor" evidence="10">
    <location>
        <position position="269"/>
    </location>
</feature>
<evidence type="ECO:0000256" key="5">
    <source>
        <dbReference type="ARBA" id="ARBA00023049"/>
    </source>
</evidence>
<dbReference type="PANTHER" id="PTHR34217">
    <property type="entry name" value="METAL-DEPENDENT CARBOXYPEPTIDASE"/>
    <property type="match status" value="1"/>
</dbReference>
<reference evidence="12 14" key="2">
    <citation type="submission" date="2019-08" db="EMBL/GenBank/DDBJ databases">
        <title>Bacillus genomes from the desert of Cuatro Cienegas, Coahuila.</title>
        <authorList>
            <person name="Olmedo-Alvarez G."/>
        </authorList>
    </citation>
    <scope>NUCLEOTIDE SEQUENCE [LARGE SCALE GENOMIC DNA]</scope>
    <source>
        <strain evidence="12 14">CH88_3T</strain>
    </source>
</reference>
<evidence type="ECO:0000313" key="11">
    <source>
        <dbReference type="EMBL" id="ART76806.1"/>
    </source>
</evidence>
<dbReference type="PANTHER" id="PTHR34217:SF1">
    <property type="entry name" value="CARBOXYPEPTIDASE 1"/>
    <property type="match status" value="1"/>
</dbReference>
<evidence type="ECO:0000256" key="3">
    <source>
        <dbReference type="ARBA" id="ARBA00022723"/>
    </source>
</evidence>
<organism evidence="12 14">
    <name type="scientific">Sutcliffiella horikoshii</name>
    <dbReference type="NCBI Taxonomy" id="79883"/>
    <lineage>
        <taxon>Bacteria</taxon>
        <taxon>Bacillati</taxon>
        <taxon>Bacillota</taxon>
        <taxon>Bacilli</taxon>
        <taxon>Bacillales</taxon>
        <taxon>Bacillaceae</taxon>
        <taxon>Sutcliffiella</taxon>
    </lineage>
</organism>
<dbReference type="AlphaFoldDB" id="A0A1Y0CP96"/>
<keyword evidence="1 8" id="KW-0121">Carboxypeptidase</keyword>
<feature type="binding site" evidence="9">
    <location>
        <position position="272"/>
    </location>
    <ligand>
        <name>Zn(2+)</name>
        <dbReference type="ChEBI" id="CHEBI:29105"/>
        <note>catalytic</note>
    </ligand>
</feature>
<reference evidence="11 13" key="1">
    <citation type="submission" date="2017-04" db="EMBL/GenBank/DDBJ databases">
        <title>Complete Genome Sequence of the Bacillus horikoshii 20a strain from Cuatro Cienegas, Coahuila, Mexico.</title>
        <authorList>
            <person name="Zarza E."/>
            <person name="Alcaraz L.D."/>
            <person name="Aguilar-Salinas B."/>
            <person name="Islas A."/>
            <person name="Olmedo-Alvarez G."/>
        </authorList>
    </citation>
    <scope>NUCLEOTIDE SEQUENCE [LARGE SCALE GENOMIC DNA]</scope>
    <source>
        <strain evidence="11 13">20a</strain>
    </source>
</reference>
<dbReference type="FunFam" id="1.10.1370.30:FF:000003">
    <property type="entry name" value="Thermostable carboxypeptidase 1"/>
    <property type="match status" value="1"/>
</dbReference>
<dbReference type="PRINTS" id="PR00998">
    <property type="entry name" value="CRBOXYPTASET"/>
</dbReference>
<keyword evidence="9" id="KW-0862">Zinc</keyword>
<sequence>MIEISKVKEEYLNHINKMDSYNEALSLIFWDLRTGAPKKGVDRRSDVIGILSSEVFNMSTSEEMASYLTQLLNEETFNELDDITKASLLESKKNYDRNKKVPAKEYQEYVVLSTKAESVWEEAKEKSDFSLLQPYLEKLVAFNKKFIEYWRYEGNKYNTLLDMYEPGITVEKLDEVFAKLKERIVPLVQNIADSSVQPRANELLVPFPKDKQRDFSLEILKELSYDFDAGRLDETVHPFAIGLNPGDVRVTTKYDEEDFRTAVFGTIHECGHALYEQNISKELQGTGLCTGTSMGIHESQSLFYENFVGRHENFWKRHYESLQRYAGGKFDQISLEEFYLAINESKPSLIRIEADELTYSLHIMIRYELEKALFNDELEVEDLPKAWNEKYQSYLGITPPNDAKGVLQDVHWSGGSFGYFPSYALGYMYAAQFKQAMLKDLPNYDELLAKGDLEPVKDWLTEKVHQHGKLKKPLEILKDVTGEELNADYLIKYLEDKYNKIYQLT</sequence>
<keyword evidence="4 8" id="KW-0378">Hydrolase</keyword>
<evidence type="ECO:0000313" key="14">
    <source>
        <dbReference type="Proteomes" id="UP000323393"/>
    </source>
</evidence>
<feature type="binding site" evidence="9">
    <location>
        <position position="268"/>
    </location>
    <ligand>
        <name>Zn(2+)</name>
        <dbReference type="ChEBI" id="CHEBI:29105"/>
        <note>catalytic</note>
    </ligand>
</feature>
<dbReference type="Proteomes" id="UP000195573">
    <property type="component" value="Chromosome"/>
</dbReference>
<evidence type="ECO:0000256" key="1">
    <source>
        <dbReference type="ARBA" id="ARBA00022645"/>
    </source>
</evidence>
<comment type="function">
    <text evidence="8">Broad specificity carboxypetidase that releases amino acids sequentially from the C-terminus, including neutral, aromatic, polar and basic residues.</text>
</comment>
<dbReference type="EMBL" id="VTEU01000005">
    <property type="protein sequence ID" value="TYS58193.1"/>
    <property type="molecule type" value="Genomic_DNA"/>
</dbReference>
<dbReference type="Pfam" id="PF02074">
    <property type="entry name" value="Peptidase_M32"/>
    <property type="match status" value="1"/>
</dbReference>
<dbReference type="GO" id="GO:0006508">
    <property type="term" value="P:proteolysis"/>
    <property type="evidence" value="ECO:0007669"/>
    <property type="project" value="UniProtKB-UniRule"/>
</dbReference>
<evidence type="ECO:0000256" key="10">
    <source>
        <dbReference type="PIRSR" id="PIRSR006615-2"/>
    </source>
</evidence>
<accession>A0A1Y0CP96</accession>
<dbReference type="GO" id="GO:0004181">
    <property type="term" value="F:metallocarboxypeptidase activity"/>
    <property type="evidence" value="ECO:0007669"/>
    <property type="project" value="UniProtKB-UniRule"/>
</dbReference>
<dbReference type="CDD" id="cd06460">
    <property type="entry name" value="M32_Taq"/>
    <property type="match status" value="1"/>
</dbReference>
<evidence type="ECO:0000256" key="2">
    <source>
        <dbReference type="ARBA" id="ARBA00022670"/>
    </source>
</evidence>
<dbReference type="KEGG" id="bhk:B4U37_12470"/>
<dbReference type="EMBL" id="CP020880">
    <property type="protein sequence ID" value="ART76806.1"/>
    <property type="molecule type" value="Genomic_DNA"/>
</dbReference>
<evidence type="ECO:0000256" key="6">
    <source>
        <dbReference type="ARBA" id="ARBA00052755"/>
    </source>
</evidence>
<gene>
    <name evidence="11" type="ORF">B4U37_12470</name>
    <name evidence="12" type="ORF">FZC74_14500</name>
</gene>
<name>A0A1Y0CP96_9BACI</name>
<evidence type="ECO:0000256" key="9">
    <source>
        <dbReference type="PIRSR" id="PIRSR006615-1"/>
    </source>
</evidence>
<dbReference type="PIRSF" id="PIRSF006615">
    <property type="entry name" value="Zn_crbxpep_Taq"/>
    <property type="match status" value="1"/>
</dbReference>
<evidence type="ECO:0000256" key="8">
    <source>
        <dbReference type="PIRNR" id="PIRNR006615"/>
    </source>
</evidence>
<keyword evidence="3 8" id="KW-0479">Metal-binding</keyword>
<dbReference type="PROSITE" id="PS52034">
    <property type="entry name" value="PEPTIDASE_M32"/>
    <property type="match status" value="1"/>
</dbReference>
<dbReference type="Proteomes" id="UP000323393">
    <property type="component" value="Unassembled WGS sequence"/>
</dbReference>
<dbReference type="SUPFAM" id="SSF55486">
    <property type="entry name" value="Metalloproteases ('zincins'), catalytic domain"/>
    <property type="match status" value="1"/>
</dbReference>
<evidence type="ECO:0000313" key="12">
    <source>
        <dbReference type="EMBL" id="TYS58193.1"/>
    </source>
</evidence>